<gene>
    <name evidence="7" type="ORF">CSOL1703_00003861</name>
</gene>
<dbReference type="AlphaFoldDB" id="A0A9N9W1B0"/>
<evidence type="ECO:0000256" key="5">
    <source>
        <dbReference type="SAM" id="MobiDB-lite"/>
    </source>
</evidence>
<dbReference type="SUPFAM" id="SSF144083">
    <property type="entry name" value="Magnesium transport protein CorA, transmembrane region"/>
    <property type="match status" value="1"/>
</dbReference>
<dbReference type="Pfam" id="PF01544">
    <property type="entry name" value="CorA"/>
    <property type="match status" value="1"/>
</dbReference>
<organism evidence="7 8">
    <name type="scientific">Clonostachys solani</name>
    <dbReference type="NCBI Taxonomy" id="160281"/>
    <lineage>
        <taxon>Eukaryota</taxon>
        <taxon>Fungi</taxon>
        <taxon>Dikarya</taxon>
        <taxon>Ascomycota</taxon>
        <taxon>Pezizomycotina</taxon>
        <taxon>Sordariomycetes</taxon>
        <taxon>Hypocreomycetidae</taxon>
        <taxon>Hypocreales</taxon>
        <taxon>Bionectriaceae</taxon>
        <taxon>Clonostachys</taxon>
    </lineage>
</organism>
<evidence type="ECO:0008006" key="9">
    <source>
        <dbReference type="Google" id="ProtNLM"/>
    </source>
</evidence>
<feature type="transmembrane region" description="Helical" evidence="6">
    <location>
        <begin position="859"/>
        <end position="886"/>
    </location>
</feature>
<dbReference type="InterPro" id="IPR045863">
    <property type="entry name" value="CorA_TM1_TM2"/>
</dbReference>
<keyword evidence="8" id="KW-1185">Reference proteome</keyword>
<evidence type="ECO:0000256" key="4">
    <source>
        <dbReference type="ARBA" id="ARBA00023136"/>
    </source>
</evidence>
<dbReference type="OrthoDB" id="341259at2759"/>
<proteinExistence type="predicted"/>
<name>A0A9N9W1B0_9HYPO</name>
<dbReference type="InterPro" id="IPR050829">
    <property type="entry name" value="CorA_MIT"/>
</dbReference>
<dbReference type="PANTHER" id="PTHR47685:SF1">
    <property type="entry name" value="MAGNESIUM TRANSPORT PROTEIN CORA"/>
    <property type="match status" value="1"/>
</dbReference>
<dbReference type="GO" id="GO:0046873">
    <property type="term" value="F:metal ion transmembrane transporter activity"/>
    <property type="evidence" value="ECO:0007669"/>
    <property type="project" value="InterPro"/>
</dbReference>
<feature type="region of interest" description="Disordered" evidence="5">
    <location>
        <begin position="276"/>
        <end position="295"/>
    </location>
</feature>
<evidence type="ECO:0000313" key="7">
    <source>
        <dbReference type="EMBL" id="CAH0040255.1"/>
    </source>
</evidence>
<keyword evidence="2 6" id="KW-0812">Transmembrane</keyword>
<keyword evidence="3 6" id="KW-1133">Transmembrane helix</keyword>
<feature type="region of interest" description="Disordered" evidence="5">
    <location>
        <begin position="479"/>
        <end position="502"/>
    </location>
</feature>
<dbReference type="Proteomes" id="UP000775872">
    <property type="component" value="Unassembled WGS sequence"/>
</dbReference>
<evidence type="ECO:0000256" key="1">
    <source>
        <dbReference type="ARBA" id="ARBA00004141"/>
    </source>
</evidence>
<keyword evidence="4 6" id="KW-0472">Membrane</keyword>
<feature type="compositionally biased region" description="Basic and acidic residues" evidence="5">
    <location>
        <begin position="43"/>
        <end position="61"/>
    </location>
</feature>
<comment type="subcellular location">
    <subcellularLocation>
        <location evidence="1">Membrane</location>
        <topology evidence="1">Multi-pass membrane protein</topology>
    </subcellularLocation>
</comment>
<comment type="caution">
    <text evidence="7">The sequence shown here is derived from an EMBL/GenBank/DDBJ whole genome shotgun (WGS) entry which is preliminary data.</text>
</comment>
<reference evidence="8" key="1">
    <citation type="submission" date="2019-06" db="EMBL/GenBank/DDBJ databases">
        <authorList>
            <person name="Broberg M."/>
        </authorList>
    </citation>
    <scope>NUCLEOTIDE SEQUENCE [LARGE SCALE GENOMIC DNA]</scope>
</reference>
<feature type="transmembrane region" description="Helical" evidence="6">
    <location>
        <begin position="818"/>
        <end position="839"/>
    </location>
</feature>
<reference evidence="7 8" key="2">
    <citation type="submission" date="2021-10" db="EMBL/GenBank/DDBJ databases">
        <authorList>
            <person name="Piombo E."/>
        </authorList>
    </citation>
    <scope>NUCLEOTIDE SEQUENCE [LARGE SCALE GENOMIC DNA]</scope>
</reference>
<evidence type="ECO:0000256" key="3">
    <source>
        <dbReference type="ARBA" id="ARBA00022989"/>
    </source>
</evidence>
<evidence type="ECO:0000256" key="2">
    <source>
        <dbReference type="ARBA" id="ARBA00022692"/>
    </source>
</evidence>
<protein>
    <recommendedName>
        <fullName evidence="9">Ankyrin repeat protein</fullName>
    </recommendedName>
</protein>
<sequence>MKKAEDTFDPIKEHIHMNGHVVENGHSSRLNHGNVLPNGTPNDHQDQGGPQKKEKSTYDPDKDINGYLMEFKLQKLTDSSPASYVRDDPNLDSVTLAGSSRTEGERIWKGSFPGRKAAMHDLVGKPSNDQDVSNFLQRNTDMSHLRYLHFPANNMKWVEDVMSLYFRDSETDSEQNTNTKKRTPSNTVLRNEYWKGRMHGSHESSIHARHLRPLCELVSSNPEEAEQSPRNVVLFMPILHWDTDRKAQTFSKVIDNLVGKHNLEIEQGEWEAAERRRKDRMLEESSPSKQAARPRRWDTIRNIDTLPGAVMAYSKKYPLRKSKNLKLTRDKFGRLLFPKKPLAQLLYDASRLVEEMDNYRDKMMLEKYLFHESPMHPRRTLDQAYYHSVKSTRTRDRDQVVYRETTPREDALHQWKTEGDKVHWNCHERGDFPKTNLTSFEVPNLDARRYKLLNRRCHECASAKRHTENWKGDIKCPPVELDTSEDEAQPDESSSQKEPGGHRCKFCKSEVFGCSCRPIRVRNEDGELVELGADSASAGGLRCPRCLENIRKLSRLIMVDQLWMWILDENTILTFFPKRYGVNKQDASGVHKSIRERVERARNNQIKTVYDLALIILNECTRTIFDETKTKDRRPAVLDIFSRAIGRVTHKQTLAFSHMWESAEKLRRVSLAPDSHQHANLEELHIPLLNITPEGMLQREIRDILDELGIMLHLVNEQKRVIEKFIANVSTIIGDGKDGAQTTGSDKPNPSQWFEKSATRLLTDTDSRLRELEGLKGSAISTSEGLDYLLSLKQQQASIIQAWQSIRHGEEAVKQGRAIMVFTTMTILFLPAAFIAGVFGMNNPELDPDPTRNKKPVTIAFQLQIMFGVTAGIILLVCILAFSAFVRTFLWSIYREGTTWILIRFGIYRFWLRWGQNWSSDNRWKVTENKVREQKSNERSAARKRFAREVEATKHLMAIRERKKARRKVDV</sequence>
<evidence type="ECO:0000256" key="6">
    <source>
        <dbReference type="SAM" id="Phobius"/>
    </source>
</evidence>
<dbReference type="GO" id="GO:0016020">
    <property type="term" value="C:membrane"/>
    <property type="evidence" value="ECO:0007669"/>
    <property type="project" value="UniProtKB-SubCell"/>
</dbReference>
<dbReference type="PANTHER" id="PTHR47685">
    <property type="entry name" value="MAGNESIUM TRANSPORT PROTEIN CORA"/>
    <property type="match status" value="1"/>
</dbReference>
<feature type="region of interest" description="Disordered" evidence="5">
    <location>
        <begin position="23"/>
        <end position="61"/>
    </location>
</feature>
<dbReference type="EMBL" id="CABFOC020000002">
    <property type="protein sequence ID" value="CAH0040255.1"/>
    <property type="molecule type" value="Genomic_DNA"/>
</dbReference>
<feature type="compositionally biased region" description="Polar residues" evidence="5">
    <location>
        <begin position="25"/>
        <end position="42"/>
    </location>
</feature>
<accession>A0A9N9W1B0</accession>
<evidence type="ECO:0000313" key="8">
    <source>
        <dbReference type="Proteomes" id="UP000775872"/>
    </source>
</evidence>
<dbReference type="InterPro" id="IPR002523">
    <property type="entry name" value="MgTranspt_CorA/ZnTranspt_ZntB"/>
</dbReference>
<dbReference type="Gene3D" id="1.20.58.340">
    <property type="entry name" value="Magnesium transport protein CorA, transmembrane region"/>
    <property type="match status" value="1"/>
</dbReference>